<evidence type="ECO:0008006" key="4">
    <source>
        <dbReference type="Google" id="ProtNLM"/>
    </source>
</evidence>
<organism evidence="2 3">
    <name type="scientific">Tropicimonas isoalkanivorans</name>
    <dbReference type="NCBI Taxonomy" id="441112"/>
    <lineage>
        <taxon>Bacteria</taxon>
        <taxon>Pseudomonadati</taxon>
        <taxon>Pseudomonadota</taxon>
        <taxon>Alphaproteobacteria</taxon>
        <taxon>Rhodobacterales</taxon>
        <taxon>Roseobacteraceae</taxon>
        <taxon>Tropicimonas</taxon>
    </lineage>
</organism>
<feature type="transmembrane region" description="Helical" evidence="1">
    <location>
        <begin position="126"/>
        <end position="150"/>
    </location>
</feature>
<evidence type="ECO:0000313" key="3">
    <source>
        <dbReference type="Proteomes" id="UP000198728"/>
    </source>
</evidence>
<evidence type="ECO:0000256" key="1">
    <source>
        <dbReference type="SAM" id="Phobius"/>
    </source>
</evidence>
<accession>A0A1I1R6T0</accession>
<gene>
    <name evidence="2" type="ORF">SAMN04488094_1293</name>
</gene>
<protein>
    <recommendedName>
        <fullName evidence="4">Ion channel</fullName>
    </recommendedName>
</protein>
<keyword evidence="3" id="KW-1185">Reference proteome</keyword>
<evidence type="ECO:0000313" key="2">
    <source>
        <dbReference type="EMBL" id="SFD30019.1"/>
    </source>
</evidence>
<dbReference type="STRING" id="441112.SAMN04488094_1293"/>
<keyword evidence="1" id="KW-0472">Membrane</keyword>
<sequence>MSLFIGLLGAICLIVTMTDFLITTVGTNDSSPIAIRVARTAFRLFRQLPDTDIKHKIIGPLVVTTVATWWILGVNLSWAMIFYGITGSVVDQSSGLPASPVGFISHVGHLLSTVGGGTTSPATSSISLLGVVVGVNGMVVLTLGVSFVVTTTQTVVHGRKLLLYLHAAEDDNILLLKDLAGLTAELNAAPFALFFSHQDQEMRVPERLTEVLAHRLDDAETDWAHLARALPYFRQYSGPDVSSKLQEWLRDFSARHMP</sequence>
<name>A0A1I1R6T0_9RHOB</name>
<keyword evidence="1" id="KW-0812">Transmembrane</keyword>
<dbReference type="EMBL" id="FOLG01000029">
    <property type="protein sequence ID" value="SFD30019.1"/>
    <property type="molecule type" value="Genomic_DNA"/>
</dbReference>
<proteinExistence type="predicted"/>
<feature type="transmembrane region" description="Helical" evidence="1">
    <location>
        <begin position="57"/>
        <end position="83"/>
    </location>
</feature>
<keyword evidence="1" id="KW-1133">Transmembrane helix</keyword>
<dbReference type="Proteomes" id="UP000198728">
    <property type="component" value="Unassembled WGS sequence"/>
</dbReference>
<dbReference type="OrthoDB" id="7831142at2"/>
<reference evidence="2 3" key="1">
    <citation type="submission" date="2016-10" db="EMBL/GenBank/DDBJ databases">
        <authorList>
            <person name="de Groot N.N."/>
        </authorList>
    </citation>
    <scope>NUCLEOTIDE SEQUENCE [LARGE SCALE GENOMIC DNA]</scope>
    <source>
        <strain evidence="2 3">DSM 19548</strain>
    </source>
</reference>
<dbReference type="AlphaFoldDB" id="A0A1I1R6T0"/>
<dbReference type="RefSeq" id="WP_093363015.1">
    <property type="nucleotide sequence ID" value="NZ_FOLG01000029.1"/>
</dbReference>